<dbReference type="InterPro" id="IPR050741">
    <property type="entry name" value="Acyl-CoA_dehydrogenase"/>
</dbReference>
<name>A0ABP5KMZ9_9ACTN</name>
<dbReference type="Pfam" id="PF00441">
    <property type="entry name" value="Acyl-CoA_dh_1"/>
    <property type="match status" value="1"/>
</dbReference>
<dbReference type="InterPro" id="IPR037069">
    <property type="entry name" value="AcylCoA_DH/ox_N_sf"/>
</dbReference>
<proteinExistence type="inferred from homology"/>
<protein>
    <submittedName>
        <fullName evidence="12">Acyl-CoA dehydrogenase</fullName>
    </submittedName>
</protein>
<dbReference type="InterPro" id="IPR006091">
    <property type="entry name" value="Acyl-CoA_Oxase/DH_mid-dom"/>
</dbReference>
<evidence type="ECO:0000256" key="4">
    <source>
        <dbReference type="ARBA" id="ARBA00022630"/>
    </source>
</evidence>
<dbReference type="InterPro" id="IPR013786">
    <property type="entry name" value="AcylCoA_DH/ox_N"/>
</dbReference>
<keyword evidence="13" id="KW-1185">Reference proteome</keyword>
<evidence type="ECO:0000256" key="5">
    <source>
        <dbReference type="ARBA" id="ARBA00022827"/>
    </source>
</evidence>
<sequence>MLFPVPDRVRGVRDAVHTFMTERVEPAEPALNSGDRDTLLRLRDEAKKEGLWALGHPKELGGGGLPFLDYVYVNEVQGRSEWGQLALGTFTLQDSLMLHKYASPRWRERYLAPMVAGEVSPSFAMTEPDHAGSDPTQLQTKAVLDGDEWVITGRKWFTTGAGQAAYTTVMCRTEPEGTAPHRAFSMIVVPTDTPGYRIVRETPVLGLNGGHYEVAYEDVRVPADNLLGPRGHGFVIAQDRLGPGRIFHCMRWLGQAQRAFELMCDRLGSRVAFGEPLSAKQLMQQHVFDSYTEIQASRLLTLQAAEQIDAGDQARIEIGAIKVVGARMLHNVIDRAIQVHGAAGLTDDLPLSRMYRHAREARLYDGPDEVHIQSTARRILKNMSEANRGARGAVPPRGDQAMA</sequence>
<evidence type="ECO:0000313" key="13">
    <source>
        <dbReference type="Proteomes" id="UP001501020"/>
    </source>
</evidence>
<dbReference type="Gene3D" id="1.10.540.10">
    <property type="entry name" value="Acyl-CoA dehydrogenase/oxidase, N-terminal domain"/>
    <property type="match status" value="1"/>
</dbReference>
<evidence type="ECO:0000256" key="6">
    <source>
        <dbReference type="ARBA" id="ARBA00023002"/>
    </source>
</evidence>
<evidence type="ECO:0000259" key="10">
    <source>
        <dbReference type="Pfam" id="PF02770"/>
    </source>
</evidence>
<comment type="caution">
    <text evidence="12">The sequence shown here is derived from an EMBL/GenBank/DDBJ whole genome shotgun (WGS) entry which is preliminary data.</text>
</comment>
<dbReference type="SUPFAM" id="SSF56645">
    <property type="entry name" value="Acyl-CoA dehydrogenase NM domain-like"/>
    <property type="match status" value="1"/>
</dbReference>
<dbReference type="Gene3D" id="1.20.140.10">
    <property type="entry name" value="Butyryl-CoA Dehydrogenase, subunit A, domain 3"/>
    <property type="match status" value="1"/>
</dbReference>
<dbReference type="Pfam" id="PF02771">
    <property type="entry name" value="Acyl-CoA_dh_N"/>
    <property type="match status" value="1"/>
</dbReference>
<feature type="domain" description="Acyl-CoA dehydrogenase/oxidase N-terminal" evidence="11">
    <location>
        <begin position="10"/>
        <end position="118"/>
    </location>
</feature>
<dbReference type="PANTHER" id="PTHR48083">
    <property type="entry name" value="MEDIUM-CHAIN SPECIFIC ACYL-COA DEHYDROGENASE, MITOCHONDRIAL-RELATED"/>
    <property type="match status" value="1"/>
</dbReference>
<feature type="domain" description="Acyl-CoA oxidase/dehydrogenase middle" evidence="10">
    <location>
        <begin position="122"/>
        <end position="219"/>
    </location>
</feature>
<reference evidence="13" key="1">
    <citation type="journal article" date="2019" name="Int. J. Syst. Evol. Microbiol.">
        <title>The Global Catalogue of Microorganisms (GCM) 10K type strain sequencing project: providing services to taxonomists for standard genome sequencing and annotation.</title>
        <authorList>
            <consortium name="The Broad Institute Genomics Platform"/>
            <consortium name="The Broad Institute Genome Sequencing Center for Infectious Disease"/>
            <person name="Wu L."/>
            <person name="Ma J."/>
        </authorList>
    </citation>
    <scope>NUCLEOTIDE SEQUENCE [LARGE SCALE GENOMIC DNA]</scope>
    <source>
        <strain evidence="13">JCM 13850</strain>
    </source>
</reference>
<organism evidence="12 13">
    <name type="scientific">Actinomadura napierensis</name>
    <dbReference type="NCBI Taxonomy" id="267854"/>
    <lineage>
        <taxon>Bacteria</taxon>
        <taxon>Bacillati</taxon>
        <taxon>Actinomycetota</taxon>
        <taxon>Actinomycetes</taxon>
        <taxon>Streptosporangiales</taxon>
        <taxon>Thermomonosporaceae</taxon>
        <taxon>Actinomadura</taxon>
    </lineage>
</organism>
<dbReference type="InterPro" id="IPR009075">
    <property type="entry name" value="AcylCo_DH/oxidase_C"/>
</dbReference>
<dbReference type="InterPro" id="IPR046373">
    <property type="entry name" value="Acyl-CoA_Oxase/DH_mid-dom_sf"/>
</dbReference>
<evidence type="ECO:0000256" key="3">
    <source>
        <dbReference type="ARBA" id="ARBA00011738"/>
    </source>
</evidence>
<dbReference type="PANTHER" id="PTHR48083:SF13">
    <property type="entry name" value="ACYL-COA DEHYDROGENASE FAMILY MEMBER 11"/>
    <property type="match status" value="1"/>
</dbReference>
<dbReference type="InterPro" id="IPR009100">
    <property type="entry name" value="AcylCoA_DH/oxidase_NM_dom_sf"/>
</dbReference>
<feature type="domain" description="Acyl-CoA dehydrogenase/oxidase C-terminal" evidence="9">
    <location>
        <begin position="231"/>
        <end position="380"/>
    </location>
</feature>
<keyword evidence="6 7" id="KW-0560">Oxidoreductase</keyword>
<accession>A0ABP5KMZ9</accession>
<evidence type="ECO:0000259" key="9">
    <source>
        <dbReference type="Pfam" id="PF00441"/>
    </source>
</evidence>
<evidence type="ECO:0000259" key="11">
    <source>
        <dbReference type="Pfam" id="PF02771"/>
    </source>
</evidence>
<keyword evidence="4 7" id="KW-0285">Flavoprotein</keyword>
<keyword evidence="5 7" id="KW-0274">FAD</keyword>
<evidence type="ECO:0000256" key="8">
    <source>
        <dbReference type="SAM" id="MobiDB-lite"/>
    </source>
</evidence>
<comment type="similarity">
    <text evidence="2 7">Belongs to the acyl-CoA dehydrogenase family.</text>
</comment>
<dbReference type="Proteomes" id="UP001501020">
    <property type="component" value="Unassembled WGS sequence"/>
</dbReference>
<evidence type="ECO:0000256" key="2">
    <source>
        <dbReference type="ARBA" id="ARBA00009347"/>
    </source>
</evidence>
<feature type="region of interest" description="Disordered" evidence="8">
    <location>
        <begin position="383"/>
        <end position="403"/>
    </location>
</feature>
<evidence type="ECO:0000256" key="1">
    <source>
        <dbReference type="ARBA" id="ARBA00001974"/>
    </source>
</evidence>
<dbReference type="RefSeq" id="WP_344265783.1">
    <property type="nucleotide sequence ID" value="NZ_BAAAMR010000019.1"/>
</dbReference>
<comment type="subunit">
    <text evidence="3">Homodimer.</text>
</comment>
<dbReference type="InterPro" id="IPR036250">
    <property type="entry name" value="AcylCo_DH-like_C"/>
</dbReference>
<dbReference type="Gene3D" id="2.40.110.10">
    <property type="entry name" value="Butyryl-CoA Dehydrogenase, subunit A, domain 2"/>
    <property type="match status" value="1"/>
</dbReference>
<comment type="cofactor">
    <cofactor evidence="1 7">
        <name>FAD</name>
        <dbReference type="ChEBI" id="CHEBI:57692"/>
    </cofactor>
</comment>
<gene>
    <name evidence="12" type="ORF">GCM10009727_26780</name>
</gene>
<dbReference type="SUPFAM" id="SSF47203">
    <property type="entry name" value="Acyl-CoA dehydrogenase C-terminal domain-like"/>
    <property type="match status" value="1"/>
</dbReference>
<dbReference type="Pfam" id="PF02770">
    <property type="entry name" value="Acyl-CoA_dh_M"/>
    <property type="match status" value="1"/>
</dbReference>
<dbReference type="EMBL" id="BAAAMR010000019">
    <property type="protein sequence ID" value="GAA2133431.1"/>
    <property type="molecule type" value="Genomic_DNA"/>
</dbReference>
<evidence type="ECO:0000256" key="7">
    <source>
        <dbReference type="RuleBase" id="RU362125"/>
    </source>
</evidence>
<evidence type="ECO:0000313" key="12">
    <source>
        <dbReference type="EMBL" id="GAA2133431.1"/>
    </source>
</evidence>